<dbReference type="PROSITE" id="PS51123">
    <property type="entry name" value="OMPA_2"/>
    <property type="match status" value="1"/>
</dbReference>
<proteinExistence type="inferred from homology"/>
<keyword evidence="1" id="KW-0132">Cell division</keyword>
<evidence type="ECO:0000256" key="6">
    <source>
        <dbReference type="ARBA" id="ARBA00023288"/>
    </source>
</evidence>
<evidence type="ECO:0000313" key="12">
    <source>
        <dbReference type="Proteomes" id="UP000182264"/>
    </source>
</evidence>
<gene>
    <name evidence="8" type="primary">pal</name>
    <name evidence="11" type="ORF">A7E75_07215</name>
</gene>
<dbReference type="Pfam" id="PF00691">
    <property type="entry name" value="OmpA"/>
    <property type="match status" value="1"/>
</dbReference>
<keyword evidence="12" id="KW-1185">Reference proteome</keyword>
<feature type="domain" description="OmpA-like" evidence="10">
    <location>
        <begin position="74"/>
        <end position="189"/>
    </location>
</feature>
<sequence length="189" mass="20299">MKRGGIRISMQVLLMMVFAAMLATGCAKKPAATTAAGAGADQAGTQQTAQGVEEMGAGETGIGESTIGEGSAMSMPQAVPSLERIYFNFDRYDLSAEAQAILVNNAEYLKANPAEKVRIEGYCDERGSDEYNLALGERRARTAQKYLETLGVATDRLSVISYGEEMPLDPAQNEAAYAKNRRAEFKIAQ</sequence>
<dbReference type="InterPro" id="IPR006665">
    <property type="entry name" value="OmpA-like"/>
</dbReference>
<evidence type="ECO:0000256" key="9">
    <source>
        <dbReference type="SAM" id="SignalP"/>
    </source>
</evidence>
<dbReference type="SUPFAM" id="SSF103088">
    <property type="entry name" value="OmpA-like"/>
    <property type="match status" value="1"/>
</dbReference>
<keyword evidence="6 8" id="KW-0449">Lipoprotein</keyword>
<dbReference type="HAMAP" id="MF_02204">
    <property type="entry name" value="Pal"/>
    <property type="match status" value="1"/>
</dbReference>
<dbReference type="InterPro" id="IPR006664">
    <property type="entry name" value="OMP_bac"/>
</dbReference>
<dbReference type="STRING" id="29542.A6070_01175"/>
<dbReference type="InterPro" id="IPR036737">
    <property type="entry name" value="OmpA-like_sf"/>
</dbReference>
<keyword evidence="2 8" id="KW-0732">Signal</keyword>
<dbReference type="EMBL" id="CP015518">
    <property type="protein sequence ID" value="APG24835.1"/>
    <property type="molecule type" value="Genomic_DNA"/>
</dbReference>
<evidence type="ECO:0000256" key="7">
    <source>
        <dbReference type="ARBA" id="ARBA00023306"/>
    </source>
</evidence>
<dbReference type="RefSeq" id="WP_072286681.1">
    <property type="nucleotide sequence ID" value="NZ_CP015455.1"/>
</dbReference>
<accession>A0A1L3GG67</accession>
<evidence type="ECO:0000256" key="8">
    <source>
        <dbReference type="HAMAP-Rule" id="MF_02204"/>
    </source>
</evidence>
<evidence type="ECO:0000259" key="10">
    <source>
        <dbReference type="PROSITE" id="PS51123"/>
    </source>
</evidence>
<dbReference type="PROSITE" id="PS51257">
    <property type="entry name" value="PROKAR_LIPOPROTEIN"/>
    <property type="match status" value="1"/>
</dbReference>
<dbReference type="AlphaFoldDB" id="A0A1L3GG67"/>
<evidence type="ECO:0000256" key="3">
    <source>
        <dbReference type="ARBA" id="ARBA00023136"/>
    </source>
</evidence>
<dbReference type="OrthoDB" id="9809164at2"/>
<dbReference type="PANTHER" id="PTHR30329:SF21">
    <property type="entry name" value="LIPOPROTEIN YIAD-RELATED"/>
    <property type="match status" value="1"/>
</dbReference>
<dbReference type="InterPro" id="IPR039001">
    <property type="entry name" value="Pal"/>
</dbReference>
<dbReference type="KEGG" id="pace:A6070_01175"/>
<keyword evidence="3 8" id="KW-0472">Membrane</keyword>
<keyword evidence="5 8" id="KW-0998">Cell outer membrane</keyword>
<dbReference type="PANTHER" id="PTHR30329">
    <property type="entry name" value="STATOR ELEMENT OF FLAGELLAR MOTOR COMPLEX"/>
    <property type="match status" value="1"/>
</dbReference>
<evidence type="ECO:0000256" key="1">
    <source>
        <dbReference type="ARBA" id="ARBA00022618"/>
    </source>
</evidence>
<dbReference type="GO" id="GO:0051301">
    <property type="term" value="P:cell division"/>
    <property type="evidence" value="ECO:0007669"/>
    <property type="project" value="UniProtKB-KW"/>
</dbReference>
<reference evidence="11 12" key="1">
    <citation type="journal article" date="2017" name="Genome Announc.">
        <title>Complete Genome Sequences of Two Acetylene-Fermenting Pelobacter acetylenicus Strains.</title>
        <authorList>
            <person name="Sutton J.M."/>
            <person name="Baesman S.M."/>
            <person name="Fierst J.L."/>
            <person name="Poret-Peterson A.T."/>
            <person name="Oremland R.S."/>
            <person name="Dunlap D.S."/>
            <person name="Akob D.M."/>
        </authorList>
    </citation>
    <scope>NUCLEOTIDE SEQUENCE [LARGE SCALE GENOMIC DNA]</scope>
    <source>
        <strain evidence="11 12">DSM 3247</strain>
    </source>
</reference>
<dbReference type="InterPro" id="IPR050330">
    <property type="entry name" value="Bact_OuterMem_StrucFunc"/>
</dbReference>
<dbReference type="Proteomes" id="UP000182264">
    <property type="component" value="Chromosome"/>
</dbReference>
<dbReference type="CDD" id="cd07185">
    <property type="entry name" value="OmpA_C-like"/>
    <property type="match status" value="1"/>
</dbReference>
<protein>
    <recommendedName>
        <fullName evidence="8">Peptidoglycan-associated lipoprotein</fullName>
        <shortName evidence="8">PAL</shortName>
    </recommendedName>
</protein>
<dbReference type="GO" id="GO:0009279">
    <property type="term" value="C:cell outer membrane"/>
    <property type="evidence" value="ECO:0007669"/>
    <property type="project" value="UniProtKB-SubCell"/>
</dbReference>
<dbReference type="PRINTS" id="PR01021">
    <property type="entry name" value="OMPADOMAIN"/>
</dbReference>
<keyword evidence="7" id="KW-0131">Cell cycle</keyword>
<dbReference type="Gene3D" id="3.30.1330.60">
    <property type="entry name" value="OmpA-like domain"/>
    <property type="match status" value="1"/>
</dbReference>
<keyword evidence="4 8" id="KW-0564">Palmitate</keyword>
<dbReference type="NCBIfam" id="TIGR02802">
    <property type="entry name" value="Pal_lipo"/>
    <property type="match status" value="1"/>
</dbReference>
<comment type="similarity">
    <text evidence="8">Belongs to the Pal lipoprotein family.</text>
</comment>
<evidence type="ECO:0000256" key="2">
    <source>
        <dbReference type="ARBA" id="ARBA00022729"/>
    </source>
</evidence>
<name>A0A1L3GG67_SYNAC</name>
<evidence type="ECO:0000313" key="11">
    <source>
        <dbReference type="EMBL" id="APG24835.1"/>
    </source>
</evidence>
<organism evidence="11 12">
    <name type="scientific">Syntrophotalea acetylenica</name>
    <name type="common">Pelobacter acetylenicus</name>
    <dbReference type="NCBI Taxonomy" id="29542"/>
    <lineage>
        <taxon>Bacteria</taxon>
        <taxon>Pseudomonadati</taxon>
        <taxon>Thermodesulfobacteriota</taxon>
        <taxon>Desulfuromonadia</taxon>
        <taxon>Desulfuromonadales</taxon>
        <taxon>Syntrophotaleaceae</taxon>
        <taxon>Syntrophotalea</taxon>
    </lineage>
</organism>
<feature type="signal peptide" evidence="9">
    <location>
        <begin position="1"/>
        <end position="23"/>
    </location>
</feature>
<feature type="chain" id="PRO_5012250484" description="Peptidoglycan-associated lipoprotein" evidence="9">
    <location>
        <begin position="24"/>
        <end position="189"/>
    </location>
</feature>
<dbReference type="InterPro" id="IPR014169">
    <property type="entry name" value="Pal_lipo_C"/>
</dbReference>
<evidence type="ECO:0000256" key="5">
    <source>
        <dbReference type="ARBA" id="ARBA00023237"/>
    </source>
</evidence>
<evidence type="ECO:0000256" key="4">
    <source>
        <dbReference type="ARBA" id="ARBA00023139"/>
    </source>
</evidence>
<comment type="subcellular location">
    <subcellularLocation>
        <location evidence="8">Cell outer membrane</location>
        <topology evidence="8">Lipid-anchor</topology>
    </subcellularLocation>
</comment>